<reference evidence="1" key="3">
    <citation type="submission" date="2018-05" db="EMBL/GenBank/DDBJ databases">
        <title>OgluRS3 (Oryza glumaepatula Reference Sequence Version 3).</title>
        <authorList>
            <person name="Zhang J."/>
            <person name="Kudrna D."/>
            <person name="Lee S."/>
            <person name="Talag J."/>
            <person name="Welchert J."/>
            <person name="Wing R.A."/>
        </authorList>
    </citation>
    <scope>NUCLEOTIDE SEQUENCE [LARGE SCALE GENOMIC DNA]</scope>
</reference>
<dbReference type="EnsemblPlants" id="OGLUM01G00320.1">
    <property type="protein sequence ID" value="OGLUM01G00320.1"/>
    <property type="gene ID" value="OGLUM01G00320"/>
</dbReference>
<accession>A0A0D9Y240</accession>
<dbReference type="HOGENOM" id="CLU_2691726_0_0_1"/>
<dbReference type="Proteomes" id="UP000026961">
    <property type="component" value="Chromosome 1"/>
</dbReference>
<dbReference type="Gramene" id="OGLUM01G00320.1">
    <property type="protein sequence ID" value="OGLUM01G00320.1"/>
    <property type="gene ID" value="OGLUM01G00320"/>
</dbReference>
<keyword evidence="2" id="KW-1185">Reference proteome</keyword>
<evidence type="ECO:0000313" key="1">
    <source>
        <dbReference type="EnsemblPlants" id="OGLUM01G00320.1"/>
    </source>
</evidence>
<reference evidence="1" key="2">
    <citation type="submission" date="2015-04" db="UniProtKB">
        <authorList>
            <consortium name="EnsemblPlants"/>
        </authorList>
    </citation>
    <scope>IDENTIFICATION</scope>
</reference>
<dbReference type="AlphaFoldDB" id="A0A0D9Y240"/>
<sequence>MDERQYTRISSSYPLLKTGLSRFQLQILKAFNCFLKTLNCHAFVPSHYLGGQRWMTGFWVLSELNGARVECGLV</sequence>
<proteinExistence type="predicted"/>
<organism evidence="1">
    <name type="scientific">Oryza glumipatula</name>
    <dbReference type="NCBI Taxonomy" id="40148"/>
    <lineage>
        <taxon>Eukaryota</taxon>
        <taxon>Viridiplantae</taxon>
        <taxon>Streptophyta</taxon>
        <taxon>Embryophyta</taxon>
        <taxon>Tracheophyta</taxon>
        <taxon>Spermatophyta</taxon>
        <taxon>Magnoliopsida</taxon>
        <taxon>Liliopsida</taxon>
        <taxon>Poales</taxon>
        <taxon>Poaceae</taxon>
        <taxon>BOP clade</taxon>
        <taxon>Oryzoideae</taxon>
        <taxon>Oryzeae</taxon>
        <taxon>Oryzinae</taxon>
        <taxon>Oryza</taxon>
    </lineage>
</organism>
<evidence type="ECO:0000313" key="2">
    <source>
        <dbReference type="Proteomes" id="UP000026961"/>
    </source>
</evidence>
<name>A0A0D9Y240_9ORYZ</name>
<reference evidence="1" key="1">
    <citation type="submission" date="2013-08" db="EMBL/GenBank/DDBJ databases">
        <title>Oryza genome evolution.</title>
        <authorList>
            <person name="Wing R.A."/>
            <person name="Panaud O."/>
            <person name="Oliveira A.C."/>
        </authorList>
    </citation>
    <scope>NUCLEOTIDE SEQUENCE</scope>
</reference>
<protein>
    <submittedName>
        <fullName evidence="1">Uncharacterized protein</fullName>
    </submittedName>
</protein>